<dbReference type="Gene3D" id="3.90.70.10">
    <property type="entry name" value="Cysteine proteinases"/>
    <property type="match status" value="1"/>
</dbReference>
<dbReference type="GO" id="GO:0008234">
    <property type="term" value="F:cysteine-type peptidase activity"/>
    <property type="evidence" value="ECO:0007669"/>
    <property type="project" value="InterPro"/>
</dbReference>
<dbReference type="GO" id="GO:0006508">
    <property type="term" value="P:proteolysis"/>
    <property type="evidence" value="ECO:0007669"/>
    <property type="project" value="InterPro"/>
</dbReference>
<dbReference type="Proteomes" id="UP000053240">
    <property type="component" value="Unassembled WGS sequence"/>
</dbReference>
<reference evidence="2 3" key="1">
    <citation type="journal article" date="2015" name="Nat. Commun.">
        <title>Outbred genome sequencing and CRISPR/Cas9 gene editing in butterflies.</title>
        <authorList>
            <person name="Li X."/>
            <person name="Fan D."/>
            <person name="Zhang W."/>
            <person name="Liu G."/>
            <person name="Zhang L."/>
            <person name="Zhao L."/>
            <person name="Fang X."/>
            <person name="Chen L."/>
            <person name="Dong Y."/>
            <person name="Chen Y."/>
            <person name="Ding Y."/>
            <person name="Zhao R."/>
            <person name="Feng M."/>
            <person name="Zhu Y."/>
            <person name="Feng Y."/>
            <person name="Jiang X."/>
            <person name="Zhu D."/>
            <person name="Xiang H."/>
            <person name="Feng X."/>
            <person name="Li S."/>
            <person name="Wang J."/>
            <person name="Zhang G."/>
            <person name="Kronforst M.R."/>
            <person name="Wang W."/>
        </authorList>
    </citation>
    <scope>NUCLEOTIDE SEQUENCE [LARGE SCALE GENOMIC DNA]</scope>
    <source>
        <strain evidence="2">Ya'a_city_454_Pm</strain>
        <tissue evidence="2">Whole body</tissue>
    </source>
</reference>
<accession>A0A0N0PF72</accession>
<dbReference type="InterPro" id="IPR000668">
    <property type="entry name" value="Peptidase_C1A_C"/>
</dbReference>
<sequence length="84" mass="9472">MGGLELEDDYPYAGKAHDRCSYNKTLSRVTISGAVNISNNETDMAKWLVKNGPISIGKLTPSMLRFSYVSELTWRFIGTERVNR</sequence>
<evidence type="ECO:0000259" key="1">
    <source>
        <dbReference type="Pfam" id="PF00112"/>
    </source>
</evidence>
<name>A0A0N0PF72_PAPMA</name>
<evidence type="ECO:0000313" key="3">
    <source>
        <dbReference type="Proteomes" id="UP000053240"/>
    </source>
</evidence>
<feature type="domain" description="Peptidase C1A papain C-terminal" evidence="1">
    <location>
        <begin position="2"/>
        <end position="57"/>
    </location>
</feature>
<dbReference type="Pfam" id="PF00112">
    <property type="entry name" value="Peptidase_C1"/>
    <property type="match status" value="1"/>
</dbReference>
<dbReference type="AlphaFoldDB" id="A0A0N0PF72"/>
<dbReference type="STRING" id="76193.A0A0N0PF72"/>
<evidence type="ECO:0000313" key="2">
    <source>
        <dbReference type="EMBL" id="KPJ20914.1"/>
    </source>
</evidence>
<dbReference type="InterPro" id="IPR038765">
    <property type="entry name" value="Papain-like_cys_pep_sf"/>
</dbReference>
<proteinExistence type="predicted"/>
<dbReference type="SUPFAM" id="SSF54001">
    <property type="entry name" value="Cysteine proteinases"/>
    <property type="match status" value="1"/>
</dbReference>
<protein>
    <submittedName>
        <fullName evidence="2">Putative cysteine proteinase CG12163</fullName>
    </submittedName>
</protein>
<comment type="caution">
    <text evidence="2">The sequence shown here is derived from an EMBL/GenBank/DDBJ whole genome shotgun (WGS) entry which is preliminary data.</text>
</comment>
<keyword evidence="3" id="KW-1185">Reference proteome</keyword>
<organism evidence="2 3">
    <name type="scientific">Papilio machaon</name>
    <name type="common">Old World swallowtail butterfly</name>
    <dbReference type="NCBI Taxonomy" id="76193"/>
    <lineage>
        <taxon>Eukaryota</taxon>
        <taxon>Metazoa</taxon>
        <taxon>Ecdysozoa</taxon>
        <taxon>Arthropoda</taxon>
        <taxon>Hexapoda</taxon>
        <taxon>Insecta</taxon>
        <taxon>Pterygota</taxon>
        <taxon>Neoptera</taxon>
        <taxon>Endopterygota</taxon>
        <taxon>Lepidoptera</taxon>
        <taxon>Glossata</taxon>
        <taxon>Ditrysia</taxon>
        <taxon>Papilionoidea</taxon>
        <taxon>Papilionidae</taxon>
        <taxon>Papilioninae</taxon>
        <taxon>Papilio</taxon>
    </lineage>
</organism>
<dbReference type="InParanoid" id="A0A0N0PF72"/>
<gene>
    <name evidence="2" type="ORF">RR48_00551</name>
</gene>
<dbReference type="EMBL" id="LADJ01008061">
    <property type="protein sequence ID" value="KPJ20914.1"/>
    <property type="molecule type" value="Genomic_DNA"/>
</dbReference>